<dbReference type="FunFam" id="2.30.230.10:FF:000002">
    <property type="entry name" value="Vitellogenin 7"/>
    <property type="match status" value="1"/>
</dbReference>
<comment type="caution">
    <text evidence="7">Lacks conserved residue(s) required for the propagation of feature annotation.</text>
</comment>
<evidence type="ECO:0000256" key="4">
    <source>
        <dbReference type="ARBA" id="ARBA00023157"/>
    </source>
</evidence>
<sequence length="1209" mass="133161">MWVPLLFVFLSIIVAPEFANGQTYVYKYEATVMGGLPEMGLARAGVKIRCKVMISADSGNTFILKLVDPEILEFSGIWPKEDFVPATNLTTTLTAQLLTPIKFEYANGVVGKVFAPVGLSETVLNLQRAILNIFQLNIKTTQNVYDLQEPGVQGVCKTHYAMSEDAKDDRILLTKSKDLNQCQEKIMKDIGMVHGERCVECEARGQSLKGAAAFNYIIKPTATGALILEASGTEIMQVSPFNILNGAAQMESKQSLTFLDIQKAPLDPVKGEYLHRGSVQYEFGSELLQTPIQLLKITNIKAQVVELLEHMVTHNVDVVHKHAPLKFIELLQLLRVAKCDILETLWTQYKNRVHFRRWILNIVPAIGTTTALRFLKEKFLSGELSLAESSKTLLASLHKLTVDLEAIKLVEASHPILREIVMLGYGTLVAKYCVENPSCPAELVRPLHELAVQAASSNDIEKLIATLKVIGNAGHPSSLKPITKLLPLSGSATAVLPLRVQIEAVMALRNIAKREPKMIQTMAIQLFMDKTLNPELRMVAALVLFETKLPMGLVITLANAALNENNLQIASFVYSYMKSMTRNTTPYFASVAAACNVAMKLLSPKLDRLSYRFSRTLYLDSYHDAWMAGAAATAFYINDVATVLPRAIVLKARTYLAGTFADVVEVGVRTEGIQEAILKVQEGPDNADRLTKMKQVMKALSQWSAQPSSQPLASAYMKFFGQEVAFANIDKTLINHILQVHPSIRTLGQEALDAVLTGFKSHYSNPFLMAEVRRILPTTVGLPMELSFYTAAVVAASLELSASVTPPLSADTRVAQLLKSEISIKAAINPSVSMHTYAVMGVNTALIQASLMLRARVHSTTPAKLEARIDIMKGNFKLQILPITGVTKIVSALVDTFAVARNVENLSNAKYTPIIPAALESQALRETITSKFSRMASSLKAFGIKSCTELKSSNIAFIRNCTLYHMIGKHSIMIDVSPEIRREEERLDDKSVLMKLKKILVSGPRNTTSSSSSSSSSHSLSSGSSSSSSRSSSSNSKSKAKYLSDTVAPAVTILIRALRVDRKVQGYQIAAYVNTTDARVQVIFANLEENDNWRICADGVILSDHKAMVKKKDLMKQLLEICLTLEILILILISLRLRLPGALSAKNTILRSHLSKAKNIPRQIQLSVAAASDTTLNIVLKTPKVQFYCPLFTHRKCLHNTLSHRLHIH</sequence>
<dbReference type="SMART" id="SM00638">
    <property type="entry name" value="LPD_N"/>
    <property type="match status" value="1"/>
</dbReference>
<dbReference type="Gene3D" id="2.20.90.10">
    <property type="entry name" value="Vitellinogen, beta-sheet shell domain"/>
    <property type="match status" value="1"/>
</dbReference>
<dbReference type="InterPro" id="IPR015816">
    <property type="entry name" value="Vitellinogen_b-sht_N"/>
</dbReference>
<feature type="disulfide bond" evidence="7">
    <location>
        <begin position="156"/>
        <end position="182"/>
    </location>
</feature>
<accession>A0A8C3GBI2</accession>
<dbReference type="InterPro" id="IPR001747">
    <property type="entry name" value="Vitellogenin_N"/>
</dbReference>
<dbReference type="Gene3D" id="2.30.230.10">
    <property type="entry name" value="Lipovitellin, beta-sheet shell regions, chain A"/>
    <property type="match status" value="1"/>
</dbReference>
<feature type="signal peptide" evidence="9">
    <location>
        <begin position="1"/>
        <end position="21"/>
    </location>
</feature>
<dbReference type="InterPro" id="IPR011030">
    <property type="entry name" value="Lipovitellin_superhlx_dom"/>
</dbReference>
<evidence type="ECO:0000256" key="2">
    <source>
        <dbReference type="ARBA" id="ARBA00022729"/>
    </source>
</evidence>
<reference evidence="11" key="2">
    <citation type="submission" date="2025-09" db="UniProtKB">
        <authorList>
            <consortium name="Ensembl"/>
        </authorList>
    </citation>
    <scope>IDENTIFICATION</scope>
</reference>
<dbReference type="SUPFAM" id="SSF48431">
    <property type="entry name" value="Lipovitellin-phosvitin complex, superhelical domain"/>
    <property type="match status" value="1"/>
</dbReference>
<dbReference type="Proteomes" id="UP000694565">
    <property type="component" value="Unplaced"/>
</dbReference>
<protein>
    <recommendedName>
        <fullName evidence="10">Vitellogenin domain-containing protein</fullName>
    </recommendedName>
</protein>
<feature type="compositionally biased region" description="Low complexity" evidence="8">
    <location>
        <begin position="1009"/>
        <end position="1037"/>
    </location>
</feature>
<dbReference type="GO" id="GO:0005319">
    <property type="term" value="F:lipid transporter activity"/>
    <property type="evidence" value="ECO:0007669"/>
    <property type="project" value="InterPro"/>
</dbReference>
<keyword evidence="5" id="KW-0325">Glycoprotein</keyword>
<dbReference type="SUPFAM" id="SSF56968">
    <property type="entry name" value="Lipovitellin-phosvitin complex, beta-sheet shell regions"/>
    <property type="match status" value="3"/>
</dbReference>
<dbReference type="Pfam" id="PF09175">
    <property type="entry name" value="Vit_b-sht_shell"/>
    <property type="match status" value="1"/>
</dbReference>
<dbReference type="PROSITE" id="PS51211">
    <property type="entry name" value="VITELLOGENIN"/>
    <property type="match status" value="1"/>
</dbReference>
<dbReference type="InterPro" id="IPR050733">
    <property type="entry name" value="Vitellogenin/Apolipophorin"/>
</dbReference>
<comment type="function">
    <text evidence="6">Precursor of the major egg-yolk proteins that are sources of nutrients during early development of oviparous organisms.</text>
</comment>
<name>A0A8C3GBI2_CYCLU</name>
<evidence type="ECO:0000256" key="8">
    <source>
        <dbReference type="SAM" id="MobiDB-lite"/>
    </source>
</evidence>
<keyword evidence="2 9" id="KW-0732">Signal</keyword>
<keyword evidence="3" id="KW-0758">Storage protein</keyword>
<feature type="chain" id="PRO_5034366716" description="Vitellogenin domain-containing protein" evidence="9">
    <location>
        <begin position="22"/>
        <end position="1209"/>
    </location>
</feature>
<feature type="region of interest" description="Disordered" evidence="8">
    <location>
        <begin position="1003"/>
        <end position="1037"/>
    </location>
</feature>
<keyword evidence="12" id="KW-1185">Reference proteome</keyword>
<dbReference type="InterPro" id="IPR015258">
    <property type="entry name" value="Vitellinogen_b-sht_shell"/>
</dbReference>
<feature type="domain" description="Vitellogenin" evidence="10">
    <location>
        <begin position="18"/>
        <end position="648"/>
    </location>
</feature>
<dbReference type="PANTHER" id="PTHR23345:SF9">
    <property type="entry name" value="VITELLOGENIN-RELATED"/>
    <property type="match status" value="1"/>
</dbReference>
<evidence type="ECO:0000256" key="1">
    <source>
        <dbReference type="ARBA" id="ARBA00022553"/>
    </source>
</evidence>
<dbReference type="FunFam" id="1.25.10.20:FF:000002">
    <property type="entry name" value="Vitellogenin 7"/>
    <property type="match status" value="1"/>
</dbReference>
<evidence type="ECO:0000256" key="6">
    <source>
        <dbReference type="ARBA" id="ARBA00057087"/>
    </source>
</evidence>
<dbReference type="InterPro" id="IPR015819">
    <property type="entry name" value="Lipid_transp_b-sht_shell"/>
</dbReference>
<dbReference type="SMART" id="SM01169">
    <property type="entry name" value="DUF1943"/>
    <property type="match status" value="1"/>
</dbReference>
<organism evidence="11 12">
    <name type="scientific">Cyclopterus lumpus</name>
    <name type="common">Lumpsucker</name>
    <dbReference type="NCBI Taxonomy" id="8103"/>
    <lineage>
        <taxon>Eukaryota</taxon>
        <taxon>Metazoa</taxon>
        <taxon>Chordata</taxon>
        <taxon>Craniata</taxon>
        <taxon>Vertebrata</taxon>
        <taxon>Euteleostomi</taxon>
        <taxon>Actinopterygii</taxon>
        <taxon>Neopterygii</taxon>
        <taxon>Teleostei</taxon>
        <taxon>Neoteleostei</taxon>
        <taxon>Acanthomorphata</taxon>
        <taxon>Eupercaria</taxon>
        <taxon>Perciformes</taxon>
        <taxon>Cottioidei</taxon>
        <taxon>Cottales</taxon>
        <taxon>Cyclopteridae</taxon>
        <taxon>Cyclopterus</taxon>
    </lineage>
</organism>
<dbReference type="FunFam" id="2.20.50.20:FF:000001">
    <property type="entry name" value="Vitellogenin 5"/>
    <property type="match status" value="1"/>
</dbReference>
<evidence type="ECO:0000259" key="10">
    <source>
        <dbReference type="PROSITE" id="PS51211"/>
    </source>
</evidence>
<keyword evidence="4 7" id="KW-1015">Disulfide bond</keyword>
<dbReference type="Gene3D" id="1.25.10.20">
    <property type="entry name" value="Vitellinogen, superhelical"/>
    <property type="match status" value="1"/>
</dbReference>
<dbReference type="InterPro" id="IPR037088">
    <property type="entry name" value="Vitellinogen_b-sht_shell_sf"/>
</dbReference>
<dbReference type="Gene3D" id="2.20.80.10">
    <property type="entry name" value="Lipovitellin-phosvitin complex, chain A, domain 4"/>
    <property type="match status" value="1"/>
</dbReference>
<dbReference type="InterPro" id="IPR015255">
    <property type="entry name" value="Vitellinogen_open_b-sht"/>
</dbReference>
<dbReference type="FunFam" id="2.20.80.10:FF:000001">
    <property type="entry name" value="Vitellogenin 7"/>
    <property type="match status" value="1"/>
</dbReference>
<reference evidence="11" key="1">
    <citation type="submission" date="2025-08" db="UniProtKB">
        <authorList>
            <consortium name="Ensembl"/>
        </authorList>
    </citation>
    <scope>IDENTIFICATION</scope>
</reference>
<dbReference type="Ensembl" id="ENSCLMT00005050429.1">
    <property type="protein sequence ID" value="ENSCLMP00005048779.1"/>
    <property type="gene ID" value="ENSCLMG00005020515.1"/>
</dbReference>
<feature type="disulfide bond" evidence="7">
    <location>
        <begin position="198"/>
        <end position="201"/>
    </location>
</feature>
<evidence type="ECO:0000256" key="9">
    <source>
        <dbReference type="SAM" id="SignalP"/>
    </source>
</evidence>
<dbReference type="Pfam" id="PF01347">
    <property type="entry name" value="Vitellogenin_N"/>
    <property type="match status" value="1"/>
</dbReference>
<dbReference type="GO" id="GO:0032355">
    <property type="term" value="P:response to estradiol"/>
    <property type="evidence" value="ECO:0007669"/>
    <property type="project" value="TreeGrafter"/>
</dbReference>
<keyword evidence="1" id="KW-0597">Phosphoprotein</keyword>
<dbReference type="GO" id="GO:0071391">
    <property type="term" value="P:cellular response to estrogen stimulus"/>
    <property type="evidence" value="ECO:0007669"/>
    <property type="project" value="TreeGrafter"/>
</dbReference>
<evidence type="ECO:0000313" key="12">
    <source>
        <dbReference type="Proteomes" id="UP000694565"/>
    </source>
</evidence>
<dbReference type="Gene3D" id="2.20.50.20">
    <property type="entry name" value="Lipovitellin. Chain A, domain 3"/>
    <property type="match status" value="2"/>
</dbReference>
<dbReference type="Pfam" id="PF09172">
    <property type="entry name" value="Vit_open_b-sht"/>
    <property type="match status" value="1"/>
</dbReference>
<dbReference type="PANTHER" id="PTHR23345">
    <property type="entry name" value="VITELLOGENIN-RELATED"/>
    <property type="match status" value="1"/>
</dbReference>
<dbReference type="GeneTree" id="ENSGT00530000064273"/>
<dbReference type="GO" id="GO:0045735">
    <property type="term" value="F:nutrient reservoir activity"/>
    <property type="evidence" value="ECO:0007669"/>
    <property type="project" value="UniProtKB-KW"/>
</dbReference>
<dbReference type="InterPro" id="IPR015817">
    <property type="entry name" value="Vitellinogen_open_b-sht_sub1"/>
</dbReference>
<evidence type="ECO:0000256" key="5">
    <source>
        <dbReference type="ARBA" id="ARBA00023180"/>
    </source>
</evidence>
<evidence type="ECO:0000313" key="11">
    <source>
        <dbReference type="Ensembl" id="ENSCLMP00005048779.1"/>
    </source>
</evidence>
<proteinExistence type="predicted"/>
<dbReference type="SMART" id="SM01170">
    <property type="entry name" value="DUF1944"/>
    <property type="match status" value="1"/>
</dbReference>
<evidence type="ECO:0000256" key="3">
    <source>
        <dbReference type="ARBA" id="ARBA00022761"/>
    </source>
</evidence>
<dbReference type="AlphaFoldDB" id="A0A8C3GBI2"/>
<evidence type="ECO:0000256" key="7">
    <source>
        <dbReference type="PROSITE-ProRule" id="PRU00557"/>
    </source>
</evidence>